<dbReference type="EMBL" id="MCFK01004972">
    <property type="protein sequence ID" value="RKF60573.1"/>
    <property type="molecule type" value="Genomic_DNA"/>
</dbReference>
<dbReference type="AlphaFoldDB" id="A0A420HT19"/>
<organism evidence="2 3">
    <name type="scientific">Erysiphe neolycopersici</name>
    <dbReference type="NCBI Taxonomy" id="212602"/>
    <lineage>
        <taxon>Eukaryota</taxon>
        <taxon>Fungi</taxon>
        <taxon>Dikarya</taxon>
        <taxon>Ascomycota</taxon>
        <taxon>Pezizomycotina</taxon>
        <taxon>Leotiomycetes</taxon>
        <taxon>Erysiphales</taxon>
        <taxon>Erysiphaceae</taxon>
        <taxon>Erysiphe</taxon>
    </lineage>
</organism>
<accession>A0A420HT19</accession>
<reference evidence="2 3" key="1">
    <citation type="journal article" date="2018" name="BMC Genomics">
        <title>Comparative genome analyses reveal sequence features reflecting distinct modes of host-adaptation between dicot and monocot powdery mildew.</title>
        <authorList>
            <person name="Wu Y."/>
            <person name="Ma X."/>
            <person name="Pan Z."/>
            <person name="Kale S.D."/>
            <person name="Song Y."/>
            <person name="King H."/>
            <person name="Zhang Q."/>
            <person name="Presley C."/>
            <person name="Deng X."/>
            <person name="Wei C.I."/>
            <person name="Xiao S."/>
        </authorList>
    </citation>
    <scope>NUCLEOTIDE SEQUENCE [LARGE SCALE GENOMIC DNA]</scope>
    <source>
        <strain evidence="2">UMSG2</strain>
    </source>
</reference>
<gene>
    <name evidence="2" type="ORF">OnM2_049069</name>
</gene>
<evidence type="ECO:0000313" key="2">
    <source>
        <dbReference type="EMBL" id="RKF60573.1"/>
    </source>
</evidence>
<evidence type="ECO:0000256" key="1">
    <source>
        <dbReference type="SAM" id="MobiDB-lite"/>
    </source>
</evidence>
<feature type="compositionally biased region" description="Basic and acidic residues" evidence="1">
    <location>
        <begin position="88"/>
        <end position="119"/>
    </location>
</feature>
<name>A0A420HT19_9PEZI</name>
<sequence>MSVIGVKEKYPIWAVRRRSNIRTNHDITLASLIADLTDEARESSHEGNTELAMSAHEKSKGKFHAHVKSTSKGRFQHCKCCGNPQARHSTEKCFEDPGNREAKAAWEKKNNKKWTEFKTKKANQKARKGLSSNSRGGSSDDDEPSSFVVMATTDSTLT</sequence>
<protein>
    <submittedName>
        <fullName evidence="2">Uncharacterized protein</fullName>
    </submittedName>
</protein>
<keyword evidence="3" id="KW-1185">Reference proteome</keyword>
<dbReference type="Proteomes" id="UP000286134">
    <property type="component" value="Unassembled WGS sequence"/>
</dbReference>
<feature type="region of interest" description="Disordered" evidence="1">
    <location>
        <begin position="87"/>
        <end position="158"/>
    </location>
</feature>
<comment type="caution">
    <text evidence="2">The sequence shown here is derived from an EMBL/GenBank/DDBJ whole genome shotgun (WGS) entry which is preliminary data.</text>
</comment>
<evidence type="ECO:0000313" key="3">
    <source>
        <dbReference type="Proteomes" id="UP000286134"/>
    </source>
</evidence>
<dbReference type="STRING" id="212602.A0A420HT19"/>
<proteinExistence type="predicted"/>